<organism evidence="1 2">
    <name type="scientific">Flavobacterium agri</name>
    <dbReference type="NCBI Taxonomy" id="2743471"/>
    <lineage>
        <taxon>Bacteria</taxon>
        <taxon>Pseudomonadati</taxon>
        <taxon>Bacteroidota</taxon>
        <taxon>Flavobacteriia</taxon>
        <taxon>Flavobacteriales</taxon>
        <taxon>Flavobacteriaceae</taxon>
        <taxon>Flavobacterium</taxon>
    </lineage>
</organism>
<dbReference type="AlphaFoldDB" id="A0A7Y8Y4N6"/>
<gene>
    <name evidence="1" type="ORF">HZF10_15435</name>
</gene>
<dbReference type="SUPFAM" id="SSF53335">
    <property type="entry name" value="S-adenosyl-L-methionine-dependent methyltransferases"/>
    <property type="match status" value="1"/>
</dbReference>
<comment type="caution">
    <text evidence="1">The sequence shown here is derived from an EMBL/GenBank/DDBJ whole genome shotgun (WGS) entry which is preliminary data.</text>
</comment>
<keyword evidence="1" id="KW-0808">Transferase</keyword>
<keyword evidence="2" id="KW-1185">Reference proteome</keyword>
<name>A0A7Y8Y4N6_9FLAO</name>
<dbReference type="InterPro" id="IPR029063">
    <property type="entry name" value="SAM-dependent_MTases_sf"/>
</dbReference>
<proteinExistence type="predicted"/>
<dbReference type="RefSeq" id="WP_176007126.1">
    <property type="nucleotide sequence ID" value="NZ_JABWMI010000018.1"/>
</dbReference>
<accession>A0A7Y8Y4N6</accession>
<keyword evidence="1" id="KW-0489">Methyltransferase</keyword>
<dbReference type="EMBL" id="JACBJI010000007">
    <property type="protein sequence ID" value="NYA72322.1"/>
    <property type="molecule type" value="Genomic_DNA"/>
</dbReference>
<dbReference type="GO" id="GO:0032259">
    <property type="term" value="P:methylation"/>
    <property type="evidence" value="ECO:0007669"/>
    <property type="project" value="UniProtKB-KW"/>
</dbReference>
<dbReference type="Pfam" id="PF13489">
    <property type="entry name" value="Methyltransf_23"/>
    <property type="match status" value="1"/>
</dbReference>
<dbReference type="GO" id="GO:0008168">
    <property type="term" value="F:methyltransferase activity"/>
    <property type="evidence" value="ECO:0007669"/>
    <property type="project" value="UniProtKB-KW"/>
</dbReference>
<protein>
    <submittedName>
        <fullName evidence="1">Methyltransferase domain-containing protein</fullName>
    </submittedName>
</protein>
<evidence type="ECO:0000313" key="2">
    <source>
        <dbReference type="Proteomes" id="UP000535020"/>
    </source>
</evidence>
<reference evidence="1 2" key="1">
    <citation type="submission" date="2020-07" db="EMBL/GenBank/DDBJ databases">
        <authorList>
            <person name="Sun Q."/>
        </authorList>
    </citation>
    <scope>NUCLEOTIDE SEQUENCE [LARGE SCALE GENOMIC DNA]</scope>
    <source>
        <strain evidence="1 2">MAH-1</strain>
    </source>
</reference>
<sequence length="271" mass="31536">MKCLICSSDTEHHFSKVYDKPPFDRMMRDIGKIDYRKCPKCGFTISQTHADMDTSVWEKLNNDFHHYLENSETEINQPPYLEQAVMLKVFAENGIIDTDSILDFAGGYGSLSKVLKKYFGIRLPVYDAYVHDGQQDFYVPRENLKTYKTVLNSALFEHLTTRDMFDSINDLVADDGCMIIHTVICENIPANPDWFYLEPPVHCAFHTNASMEMLIQQWGYVSSVYVPKAKCWVLFKKENVNLVETVMKINKEFQAEYAIYKKGFVDYWKGF</sequence>
<dbReference type="Proteomes" id="UP000535020">
    <property type="component" value="Unassembled WGS sequence"/>
</dbReference>
<evidence type="ECO:0000313" key="1">
    <source>
        <dbReference type="EMBL" id="NYA72322.1"/>
    </source>
</evidence>
<dbReference type="Gene3D" id="3.40.50.150">
    <property type="entry name" value="Vaccinia Virus protein VP39"/>
    <property type="match status" value="1"/>
</dbReference>